<evidence type="ECO:0000313" key="2">
    <source>
        <dbReference type="EMBL" id="PWS34637.1"/>
    </source>
</evidence>
<dbReference type="Gene3D" id="3.40.190.150">
    <property type="entry name" value="Bordetella uptake gene, domain 1"/>
    <property type="match status" value="1"/>
</dbReference>
<proteinExistence type="inferred from homology"/>
<name>A0A317F9E0_9PROT</name>
<gene>
    <name evidence="2" type="ORF">DFH01_24215</name>
</gene>
<dbReference type="SUPFAM" id="SSF53850">
    <property type="entry name" value="Periplasmic binding protein-like II"/>
    <property type="match status" value="1"/>
</dbReference>
<evidence type="ECO:0000256" key="1">
    <source>
        <dbReference type="ARBA" id="ARBA00006987"/>
    </source>
</evidence>
<sequence>MVNGGVPVGDACASMGRTITTGETAMRRRHALALLSAPLLLPAVARAQAWAPSRPVTLVVPFPPGGPTDLAARLIQSGIQSTLGQPVVVDNRPGATGAIGSRYVAQAAPDGHTLLVAASGTLTINEVVMRSAGYETERDFAPITLVMSVPNMIVVHPSVPARTVPEVVAWMKAQRGGVNYASSGVGSSEQLGMELFRLRTGTEATAVPYQGGPAAMQAVIQNQAPIAMLNAATVGPQVQAGALRGIAVAGPRRMTTLPDVPTMTEQGLPQIVSGSWTAVVAPKATPDAVLDRLNEVMVAALRAPEVQERLGRVGFTVDASSRAELAQLIANDLGRWREVVREANIPQN</sequence>
<dbReference type="PANTHER" id="PTHR42928">
    <property type="entry name" value="TRICARBOXYLATE-BINDING PROTEIN"/>
    <property type="match status" value="1"/>
</dbReference>
<dbReference type="Proteomes" id="UP000245765">
    <property type="component" value="Unassembled WGS sequence"/>
</dbReference>
<accession>A0A317F9E0</accession>
<evidence type="ECO:0000313" key="3">
    <source>
        <dbReference type="Proteomes" id="UP000245765"/>
    </source>
</evidence>
<organism evidence="2 3">
    <name type="scientific">Falsiroseomonas bella</name>
    <dbReference type="NCBI Taxonomy" id="2184016"/>
    <lineage>
        <taxon>Bacteria</taxon>
        <taxon>Pseudomonadati</taxon>
        <taxon>Pseudomonadota</taxon>
        <taxon>Alphaproteobacteria</taxon>
        <taxon>Acetobacterales</taxon>
        <taxon>Roseomonadaceae</taxon>
        <taxon>Falsiroseomonas</taxon>
    </lineage>
</organism>
<dbReference type="Gene3D" id="3.40.190.10">
    <property type="entry name" value="Periplasmic binding protein-like II"/>
    <property type="match status" value="1"/>
</dbReference>
<dbReference type="AlphaFoldDB" id="A0A317F9E0"/>
<dbReference type="EMBL" id="QGNA01000006">
    <property type="protein sequence ID" value="PWS34637.1"/>
    <property type="molecule type" value="Genomic_DNA"/>
</dbReference>
<reference evidence="3" key="1">
    <citation type="submission" date="2018-05" db="EMBL/GenBank/DDBJ databases">
        <authorList>
            <person name="Du Z."/>
            <person name="Wang X."/>
        </authorList>
    </citation>
    <scope>NUCLEOTIDE SEQUENCE [LARGE SCALE GENOMIC DNA]</scope>
    <source>
        <strain evidence="3">CQN31</strain>
    </source>
</reference>
<protein>
    <submittedName>
        <fullName evidence="2">LacI family transcriptional regulator</fullName>
    </submittedName>
</protein>
<dbReference type="PIRSF" id="PIRSF017082">
    <property type="entry name" value="YflP"/>
    <property type="match status" value="1"/>
</dbReference>
<keyword evidence="3" id="KW-1185">Reference proteome</keyword>
<comment type="similarity">
    <text evidence="1">Belongs to the UPF0065 (bug) family.</text>
</comment>
<dbReference type="InterPro" id="IPR005064">
    <property type="entry name" value="BUG"/>
</dbReference>
<dbReference type="InterPro" id="IPR042100">
    <property type="entry name" value="Bug_dom1"/>
</dbReference>
<dbReference type="Pfam" id="PF03401">
    <property type="entry name" value="TctC"/>
    <property type="match status" value="1"/>
</dbReference>
<dbReference type="CDD" id="cd07012">
    <property type="entry name" value="PBP2_Bug_TTT"/>
    <property type="match status" value="1"/>
</dbReference>
<comment type="caution">
    <text evidence="2">The sequence shown here is derived from an EMBL/GenBank/DDBJ whole genome shotgun (WGS) entry which is preliminary data.</text>
</comment>
<dbReference type="PANTHER" id="PTHR42928:SF5">
    <property type="entry name" value="BLR1237 PROTEIN"/>
    <property type="match status" value="1"/>
</dbReference>